<dbReference type="Pfam" id="PF20691">
    <property type="entry name" value="TAGT"/>
    <property type="match status" value="1"/>
</dbReference>
<dbReference type="Proteomes" id="UP000604046">
    <property type="component" value="Unassembled WGS sequence"/>
</dbReference>
<evidence type="ECO:0000259" key="2">
    <source>
        <dbReference type="Pfam" id="PF20691"/>
    </source>
</evidence>
<sequence>MARPELDGPVRARRRHLQAVGQAVKAMEAELYSLDEQLAALERECGCPRPKHQRLAPHSLQRSSSAKALADLATTTLSAATARSQMRFRMRWQLKTWRMRRRLQPAGKRALAVLHVSPRYGRVDAKLLGLQRSRNMKQKIAEGRYTHTWGQFKQDRFRRALQMPEETKVPPLERVALLAWEGRRSQGQPASYSNPDGSRESLRLTLWAAQESIDSLLKWCQWFESWPNSLPRQPYPVFIPTKGRAKDAHLNWRAAHCFGREAFEKTDEQTPCAFVVAVVEPSEANEYREVWADLPLLVLPESDMGPAFVRWCIQKISSGFRTELSHELGQLGPVHQMRYCWLVDDSITSFYRLDPLSAQLLQEEEERLLNRGALVPATPLCKPTGRKTERRSQGAMFAEAMLAVQRQASRGVCAICGFLRDDGTAPMKSAQWALDSTSVFKVVLLNLVELAKLQVEYVPQLRLFEDVCLNVQTRNAGGRILKCMTYCYWADNKSFGGCAAQRAQNAAATRCTGLDDLISASDFMELPDDTKEALQHVYSWVHRDEERSRQRKESLGLPAPLPAPDTALPLSDAEAGSGVTFLDEHFFDPFQDPDVDQLALDDVQVIQGTQQKQKDGQKANERRGFSLLRPSGQDEVVVLDCD</sequence>
<dbReference type="OrthoDB" id="446099at2759"/>
<name>A0A812RRZ1_9DINO</name>
<evidence type="ECO:0000313" key="3">
    <source>
        <dbReference type="EMBL" id="CAE7451354.1"/>
    </source>
</evidence>
<dbReference type="AlphaFoldDB" id="A0A812RRZ1"/>
<dbReference type="InterPro" id="IPR049100">
    <property type="entry name" value="TAGT"/>
</dbReference>
<keyword evidence="4" id="KW-1185">Reference proteome</keyword>
<organism evidence="3 4">
    <name type="scientific">Symbiodinium natans</name>
    <dbReference type="NCBI Taxonomy" id="878477"/>
    <lineage>
        <taxon>Eukaryota</taxon>
        <taxon>Sar</taxon>
        <taxon>Alveolata</taxon>
        <taxon>Dinophyceae</taxon>
        <taxon>Suessiales</taxon>
        <taxon>Symbiodiniaceae</taxon>
        <taxon>Symbiodinium</taxon>
    </lineage>
</organism>
<feature type="region of interest" description="Disordered" evidence="1">
    <location>
        <begin position="549"/>
        <end position="572"/>
    </location>
</feature>
<evidence type="ECO:0000313" key="4">
    <source>
        <dbReference type="Proteomes" id="UP000604046"/>
    </source>
</evidence>
<reference evidence="3" key="1">
    <citation type="submission" date="2021-02" db="EMBL/GenBank/DDBJ databases">
        <authorList>
            <person name="Dougan E. K."/>
            <person name="Rhodes N."/>
            <person name="Thang M."/>
            <person name="Chan C."/>
        </authorList>
    </citation>
    <scope>NUCLEOTIDE SEQUENCE</scope>
</reference>
<comment type="caution">
    <text evidence="3">The sequence shown here is derived from an EMBL/GenBank/DDBJ whole genome shotgun (WGS) entry which is preliminary data.</text>
</comment>
<feature type="domain" description="TET-Associated Glycosyltransferase" evidence="2">
    <location>
        <begin position="235"/>
        <end position="364"/>
    </location>
</feature>
<accession>A0A812RRZ1</accession>
<gene>
    <name evidence="3" type="ORF">SNAT2548_LOCUS24710</name>
</gene>
<evidence type="ECO:0000256" key="1">
    <source>
        <dbReference type="SAM" id="MobiDB-lite"/>
    </source>
</evidence>
<feature type="compositionally biased region" description="Basic and acidic residues" evidence="1">
    <location>
        <begin position="612"/>
        <end position="624"/>
    </location>
</feature>
<proteinExistence type="predicted"/>
<protein>
    <recommendedName>
        <fullName evidence="2">TET-Associated Glycosyltransferase domain-containing protein</fullName>
    </recommendedName>
</protein>
<feature type="region of interest" description="Disordered" evidence="1">
    <location>
        <begin position="608"/>
        <end position="627"/>
    </location>
</feature>
<dbReference type="EMBL" id="CAJNDS010002367">
    <property type="protein sequence ID" value="CAE7451354.1"/>
    <property type="molecule type" value="Genomic_DNA"/>
</dbReference>